<dbReference type="PANTHER" id="PTHR21621:SF0">
    <property type="entry name" value="BETA-CITRYLGLUTAMATE SYNTHASE B-RELATED"/>
    <property type="match status" value="1"/>
</dbReference>
<comment type="caution">
    <text evidence="4">The sequence shown here is derived from an EMBL/GenBank/DDBJ whole genome shotgun (WGS) entry which is preliminary data.</text>
</comment>
<evidence type="ECO:0000259" key="3">
    <source>
        <dbReference type="PROSITE" id="PS50975"/>
    </source>
</evidence>
<dbReference type="GO" id="GO:0046872">
    <property type="term" value="F:metal ion binding"/>
    <property type="evidence" value="ECO:0007669"/>
    <property type="project" value="InterPro"/>
</dbReference>
<evidence type="ECO:0000313" key="5">
    <source>
        <dbReference type="Proteomes" id="UP000011524"/>
    </source>
</evidence>
<dbReference type="Pfam" id="PF14402">
    <property type="entry name" value="7TM_transglut"/>
    <property type="match status" value="1"/>
</dbReference>
<dbReference type="Gene3D" id="3.30.470.20">
    <property type="entry name" value="ATP-grasp fold, B domain"/>
    <property type="match status" value="2"/>
</dbReference>
<dbReference type="eggNOG" id="arCOG10731">
    <property type="taxonomic scope" value="Archaea"/>
</dbReference>
<evidence type="ECO:0000256" key="2">
    <source>
        <dbReference type="SAM" id="Phobius"/>
    </source>
</evidence>
<accession>M0LCI6</accession>
<feature type="transmembrane region" description="Helical" evidence="2">
    <location>
        <begin position="39"/>
        <end position="58"/>
    </location>
</feature>
<feature type="transmembrane region" description="Helical" evidence="2">
    <location>
        <begin position="179"/>
        <end position="201"/>
    </location>
</feature>
<keyword evidence="1" id="KW-0067">ATP-binding</keyword>
<keyword evidence="5" id="KW-1185">Reference proteome</keyword>
<dbReference type="GO" id="GO:0009432">
    <property type="term" value="P:SOS response"/>
    <property type="evidence" value="ECO:0007669"/>
    <property type="project" value="TreeGrafter"/>
</dbReference>
<feature type="transmembrane region" description="Helical" evidence="2">
    <location>
        <begin position="63"/>
        <end position="80"/>
    </location>
</feature>
<dbReference type="GO" id="GO:0005737">
    <property type="term" value="C:cytoplasm"/>
    <property type="evidence" value="ECO:0007669"/>
    <property type="project" value="TreeGrafter"/>
</dbReference>
<feature type="transmembrane region" description="Helical" evidence="2">
    <location>
        <begin position="86"/>
        <end position="105"/>
    </location>
</feature>
<dbReference type="RefSeq" id="WP_004593224.1">
    <property type="nucleotide sequence ID" value="NZ_AOLY01000037.1"/>
</dbReference>
<evidence type="ECO:0000256" key="1">
    <source>
        <dbReference type="PROSITE-ProRule" id="PRU00409"/>
    </source>
</evidence>
<feature type="transmembrane region" description="Helical" evidence="2">
    <location>
        <begin position="117"/>
        <end position="134"/>
    </location>
</feature>
<feature type="transmembrane region" description="Helical" evidence="2">
    <location>
        <begin position="12"/>
        <end position="33"/>
    </location>
</feature>
<dbReference type="GO" id="GO:0005524">
    <property type="term" value="F:ATP binding"/>
    <property type="evidence" value="ECO:0007669"/>
    <property type="project" value="UniProtKB-UniRule"/>
</dbReference>
<sequence>MFKSKQKDLKQHIPAAILLFVLAIIALFMRLYATEVIPVAESIPFAFQLMIGGTALAIFRNELGYSTLGVFGPVILAFAWLEVGPFWGFILIGYVFIVTATARIALSGSDLGTAHRVASLLVIASIATIVLQIVGQIQGVPPLTTLLLFPIILTTWYAERFIQGTAEDGWAPASRRLTFTVVGVAVAFVVAGYEPLVNAVIRTPELWVALVGVNILLGASTNIRLAEYTRFRVLKRALEADNKTDVLTMRVRNRDYVSRYNPLPLMGLYNKSRMKQFLHGLNIPTPETFLIVETESDLEEFRALLKKRDRFVVKPIDGMGGRDVLVVRGREGDDGEFRTNRGNLTADEITSHTRKICVGGTADYGAKTSALVEALVTPESLLADRIKSGVPDLRVITLHGFPIMAMTRLPTDESKGTANIHTGAVAVAIDISSGKASGGYQQTQDRYVSQHPDTGASLSFTIPDWQDVLTTASRAAIASGFGYTGVDIVFDADQGPMVLEVNRRPGLGIQNANMAGLLGRLRFVEAQGVSNQFISANERVRRAIEWSTNNWQSDAADAPPDIDTKVEVNA</sequence>
<keyword evidence="2" id="KW-1133">Transmembrane helix</keyword>
<keyword evidence="4" id="KW-0436">Ligase</keyword>
<dbReference type="GO" id="GO:0018169">
    <property type="term" value="F:ribosomal S6-glutamic acid ligase activity"/>
    <property type="evidence" value="ECO:0007669"/>
    <property type="project" value="TreeGrafter"/>
</dbReference>
<reference evidence="4 5" key="1">
    <citation type="journal article" date="2014" name="PLoS Genet.">
        <title>Phylogenetically driven sequencing of extremely halophilic archaea reveals strategies for static and dynamic osmo-response.</title>
        <authorList>
            <person name="Becker E.A."/>
            <person name="Seitzer P.M."/>
            <person name="Tritt A."/>
            <person name="Larsen D."/>
            <person name="Krusor M."/>
            <person name="Yao A.I."/>
            <person name="Wu D."/>
            <person name="Madern D."/>
            <person name="Eisen J.A."/>
            <person name="Darling A.E."/>
            <person name="Facciotti M.T."/>
        </authorList>
    </citation>
    <scope>NUCLEOTIDE SEQUENCE [LARGE SCALE GENOMIC DNA]</scope>
    <source>
        <strain evidence="5">ATCC 49778 / DSM 6131 / JCM 7785 / NBRC 101032 / NCIMB 13157 / TR-1</strain>
    </source>
</reference>
<dbReference type="PANTHER" id="PTHR21621">
    <property type="entry name" value="RIBOSOMAL PROTEIN S6 MODIFICATION PROTEIN"/>
    <property type="match status" value="1"/>
</dbReference>
<keyword evidence="1" id="KW-0547">Nucleotide-binding</keyword>
<dbReference type="EMBL" id="AOLY01000037">
    <property type="protein sequence ID" value="EMA29665.1"/>
    <property type="molecule type" value="Genomic_DNA"/>
</dbReference>
<dbReference type="OrthoDB" id="242577at2157"/>
<dbReference type="InterPro" id="IPR011761">
    <property type="entry name" value="ATP-grasp"/>
</dbReference>
<dbReference type="InterPro" id="IPR025840">
    <property type="entry name" value="7TM_transglut"/>
</dbReference>
<proteinExistence type="predicted"/>
<dbReference type="AlphaFoldDB" id="M0LCI6"/>
<dbReference type="Proteomes" id="UP000011524">
    <property type="component" value="Unassembled WGS sequence"/>
</dbReference>
<organism evidence="4 5">
    <name type="scientific">Haloarcula japonica (strain ATCC 49778 / DSM 6131 / JCM 7785 / NBRC 101032 / NCIMB 13157 / TR-1)</name>
    <dbReference type="NCBI Taxonomy" id="1227453"/>
    <lineage>
        <taxon>Archaea</taxon>
        <taxon>Methanobacteriati</taxon>
        <taxon>Methanobacteriota</taxon>
        <taxon>Stenosarchaea group</taxon>
        <taxon>Halobacteria</taxon>
        <taxon>Halobacteriales</taxon>
        <taxon>Haloarculaceae</taxon>
        <taxon>Haloarcula</taxon>
    </lineage>
</organism>
<keyword evidence="2" id="KW-0472">Membrane</keyword>
<dbReference type="Pfam" id="PF14397">
    <property type="entry name" value="ATPgrasp_ST"/>
    <property type="match status" value="1"/>
</dbReference>
<dbReference type="PATRIC" id="fig|1227453.3.peg.2507"/>
<dbReference type="PROSITE" id="PS50975">
    <property type="entry name" value="ATP_GRASP"/>
    <property type="match status" value="1"/>
</dbReference>
<evidence type="ECO:0000313" key="4">
    <source>
        <dbReference type="EMBL" id="EMA29665.1"/>
    </source>
</evidence>
<dbReference type="SUPFAM" id="SSF56059">
    <property type="entry name" value="Glutathione synthetase ATP-binding domain-like"/>
    <property type="match status" value="1"/>
</dbReference>
<feature type="domain" description="ATP-grasp" evidence="3">
    <location>
        <begin position="275"/>
        <end position="545"/>
    </location>
</feature>
<feature type="transmembrane region" description="Helical" evidence="2">
    <location>
        <begin position="207"/>
        <end position="226"/>
    </location>
</feature>
<gene>
    <name evidence="4" type="ORF">C444_12737</name>
</gene>
<name>M0LCI6_HALJT</name>
<dbReference type="InterPro" id="IPR039523">
    <property type="entry name" value="RimK-rel_E_lig_ATP-grasp"/>
</dbReference>
<protein>
    <submittedName>
        <fullName evidence="4">Alpha-L-glutamate ligase</fullName>
    </submittedName>
</protein>
<keyword evidence="2" id="KW-0812">Transmembrane</keyword>